<feature type="compositionally biased region" description="Low complexity" evidence="1">
    <location>
        <begin position="10"/>
        <end position="20"/>
    </location>
</feature>
<reference evidence="2 3" key="1">
    <citation type="submission" date="2020-10" db="EMBL/GenBank/DDBJ databases">
        <title>Plant Genome Project.</title>
        <authorList>
            <person name="Zhang R.-G."/>
        </authorList>
    </citation>
    <scope>NUCLEOTIDE SEQUENCE [LARGE SCALE GENOMIC DNA]</scope>
    <source>
        <strain evidence="2">FAFU-HL-1</strain>
        <tissue evidence="2">Leaf</tissue>
    </source>
</reference>
<name>A0A835JZW5_9ROSI</name>
<feature type="region of interest" description="Disordered" evidence="1">
    <location>
        <begin position="1"/>
        <end position="20"/>
    </location>
</feature>
<dbReference type="Pfam" id="PF11418">
    <property type="entry name" value="Scaffolding_pro"/>
    <property type="match status" value="1"/>
</dbReference>
<dbReference type="AlphaFoldDB" id="A0A835JZW5"/>
<dbReference type="InterPro" id="IPR024374">
    <property type="entry name" value="Phage_phi-29_Gp7"/>
</dbReference>
<evidence type="ECO:0000313" key="2">
    <source>
        <dbReference type="EMBL" id="KAF9678663.1"/>
    </source>
</evidence>
<evidence type="ECO:0000313" key="3">
    <source>
        <dbReference type="Proteomes" id="UP000657918"/>
    </source>
</evidence>
<gene>
    <name evidence="2" type="ORF">SADUNF_Sadunf07G0058300</name>
</gene>
<organism evidence="2 3">
    <name type="scientific">Salix dunnii</name>
    <dbReference type="NCBI Taxonomy" id="1413687"/>
    <lineage>
        <taxon>Eukaryota</taxon>
        <taxon>Viridiplantae</taxon>
        <taxon>Streptophyta</taxon>
        <taxon>Embryophyta</taxon>
        <taxon>Tracheophyta</taxon>
        <taxon>Spermatophyta</taxon>
        <taxon>Magnoliopsida</taxon>
        <taxon>eudicotyledons</taxon>
        <taxon>Gunneridae</taxon>
        <taxon>Pentapetalae</taxon>
        <taxon>rosids</taxon>
        <taxon>fabids</taxon>
        <taxon>Malpighiales</taxon>
        <taxon>Salicaceae</taxon>
        <taxon>Saliceae</taxon>
        <taxon>Salix</taxon>
    </lineage>
</organism>
<protein>
    <submittedName>
        <fullName evidence="2">Uncharacterized protein</fullName>
    </submittedName>
</protein>
<dbReference type="Proteomes" id="UP000657918">
    <property type="component" value="Unassembled WGS sequence"/>
</dbReference>
<comment type="caution">
    <text evidence="2">The sequence shown here is derived from an EMBL/GenBank/DDBJ whole genome shotgun (WGS) entry which is preliminary data.</text>
</comment>
<proteinExistence type="predicted"/>
<dbReference type="OrthoDB" id="410307at2759"/>
<accession>A0A835JZW5</accession>
<sequence length="93" mass="10387">MPLSPATNDSPSTTTLPSSTTVDEISIKSCLHQARMTLEHQDLCDHYNHSHVHHQTLTNELELICQENTDLKVTNSELVKLISLSSQASMMQQ</sequence>
<keyword evidence="3" id="KW-1185">Reference proteome</keyword>
<dbReference type="EMBL" id="JADGMS010000007">
    <property type="protein sequence ID" value="KAF9678663.1"/>
    <property type="molecule type" value="Genomic_DNA"/>
</dbReference>
<evidence type="ECO:0000256" key="1">
    <source>
        <dbReference type="SAM" id="MobiDB-lite"/>
    </source>
</evidence>